<name>A0A0D7CKC1_9ACTN</name>
<feature type="transmembrane region" description="Helical" evidence="1">
    <location>
        <begin position="240"/>
        <end position="259"/>
    </location>
</feature>
<evidence type="ECO:0000256" key="1">
    <source>
        <dbReference type="SAM" id="Phobius"/>
    </source>
</evidence>
<evidence type="ECO:0000313" key="3">
    <source>
        <dbReference type="Proteomes" id="UP000032458"/>
    </source>
</evidence>
<keyword evidence="3" id="KW-1185">Reference proteome</keyword>
<feature type="transmembrane region" description="Helical" evidence="1">
    <location>
        <begin position="563"/>
        <end position="583"/>
    </location>
</feature>
<feature type="transmembrane region" description="Helical" evidence="1">
    <location>
        <begin position="279"/>
        <end position="303"/>
    </location>
</feature>
<feature type="transmembrane region" description="Helical" evidence="1">
    <location>
        <begin position="363"/>
        <end position="386"/>
    </location>
</feature>
<feature type="transmembrane region" description="Helical" evidence="1">
    <location>
        <begin position="533"/>
        <end position="551"/>
    </location>
</feature>
<feature type="transmembrane region" description="Helical" evidence="1">
    <location>
        <begin position="461"/>
        <end position="486"/>
    </location>
</feature>
<dbReference type="EMBL" id="JRKI01000029">
    <property type="protein sequence ID" value="KIZ15877.1"/>
    <property type="molecule type" value="Genomic_DNA"/>
</dbReference>
<dbReference type="AlphaFoldDB" id="A0A0D7CKC1"/>
<evidence type="ECO:0000313" key="2">
    <source>
        <dbReference type="EMBL" id="KIZ15877.1"/>
    </source>
</evidence>
<reference evidence="2 3" key="1">
    <citation type="submission" date="2014-09" db="EMBL/GenBank/DDBJ databases">
        <title>Draft genome sequence of Streptomyces natalensis ATCC 27448, producer of the antifungal pimaricin.</title>
        <authorList>
            <person name="Mendes M.V."/>
            <person name="Beites T."/>
            <person name="Pires S."/>
            <person name="Santos C.L."/>
            <person name="Moradas-Ferreira P."/>
        </authorList>
    </citation>
    <scope>NUCLEOTIDE SEQUENCE [LARGE SCALE GENOMIC DNA]</scope>
    <source>
        <strain evidence="2 3">ATCC 27448</strain>
    </source>
</reference>
<dbReference type="PATRIC" id="fig|1240678.4.peg.4610"/>
<feature type="transmembrane region" description="Helical" evidence="1">
    <location>
        <begin position="407"/>
        <end position="431"/>
    </location>
</feature>
<keyword evidence="1" id="KW-1133">Transmembrane helix</keyword>
<feature type="transmembrane region" description="Helical" evidence="1">
    <location>
        <begin position="119"/>
        <end position="142"/>
    </location>
</feature>
<keyword evidence="1" id="KW-0472">Membrane</keyword>
<dbReference type="Proteomes" id="UP000032458">
    <property type="component" value="Unassembled WGS sequence"/>
</dbReference>
<keyword evidence="1" id="KW-0812">Transmembrane</keyword>
<sequence length="801" mass="87218">MGLYVNHGSKGWTELRVHGVSGTPPESSLGHPCVARVAGDERAGFYRREWETRRVSEDTKKFRRETYSWGGLTSGDNQRALWLLLLPFMLLNLAFFTDRGHQASDTTWHVAFRTVVQRLLAISLTGAYVLGGISASVDLVGWQCGNAALGRPAGAKACAGGTGWLRWLQYGWLDSPGRHLTVTAVFPIALIALLWYLGNKTWRVAEAQPVSQSPGTPDVRTPLEDRRMWNGRGPVRRLRALHIAGAFAITTVFILAPLVDPARRGLNALTDNNRWEAGTAFFRSLCLVVALVLLAFVIVMVALPGTARRIRPSAQDRVSSERDLYGFLPWGALVLVVGAGVAASWGSKGGENSAASQLPWEVAWIHVLFIAQAAMLVLLFVSQLLSRLLACPPATASSLKDLPRQPWGGFVLTGVALLSWALAGALASGLMMRTAEILGAPTVAQRWDKAAKQAQLIVPDAYFWTGTAVSLLVAVAIVIAVISWLAQRGARGHFAHEVDRVYRPTSGDPRRCKEIATSWALGQLIERRGQRGLGSFVLVAATVVVAGTIAFALDSKPVTDQQWLVLLSNLVLSAGFLGMLWAGKQAYRSPRFRRTVGILWDIGSFWPRETHPLAPPCYAERTIPDLLKRVEYLTANRGLLARKGHVILSCHSQGSVIGAALVLQTTTAADSRVRLLTYGCPLTHMFVRFFPAYFNASSLERIGTLLVAGAPDADADHWPWRNLYRLSDPIGSWVLAPAQLPKAGEPVNPVPPPVDRQLLDPSGFARQPGDPCYPATLGHSNYFADPAFDETVRAFCKGAIP</sequence>
<feature type="transmembrane region" description="Helical" evidence="1">
    <location>
        <begin position="80"/>
        <end position="98"/>
    </location>
</feature>
<dbReference type="SUPFAM" id="SSF53474">
    <property type="entry name" value="alpha/beta-Hydrolases"/>
    <property type="match status" value="1"/>
</dbReference>
<dbReference type="InterPro" id="IPR029058">
    <property type="entry name" value="AB_hydrolase_fold"/>
</dbReference>
<gene>
    <name evidence="2" type="ORF">SNA_21635</name>
</gene>
<protein>
    <recommendedName>
        <fullName evidence="4">Integral membrane protein</fullName>
    </recommendedName>
</protein>
<proteinExistence type="predicted"/>
<comment type="caution">
    <text evidence="2">The sequence shown here is derived from an EMBL/GenBank/DDBJ whole genome shotgun (WGS) entry which is preliminary data.</text>
</comment>
<feature type="transmembrane region" description="Helical" evidence="1">
    <location>
        <begin position="324"/>
        <end position="343"/>
    </location>
</feature>
<accession>A0A0D7CKC1</accession>
<organism evidence="2 3">
    <name type="scientific">Streptomyces natalensis ATCC 27448</name>
    <dbReference type="NCBI Taxonomy" id="1240678"/>
    <lineage>
        <taxon>Bacteria</taxon>
        <taxon>Bacillati</taxon>
        <taxon>Actinomycetota</taxon>
        <taxon>Actinomycetes</taxon>
        <taxon>Kitasatosporales</taxon>
        <taxon>Streptomycetaceae</taxon>
        <taxon>Streptomyces</taxon>
    </lineage>
</organism>
<feature type="transmembrane region" description="Helical" evidence="1">
    <location>
        <begin position="180"/>
        <end position="198"/>
    </location>
</feature>
<evidence type="ECO:0008006" key="4">
    <source>
        <dbReference type="Google" id="ProtNLM"/>
    </source>
</evidence>